<protein>
    <submittedName>
        <fullName evidence="3">Cytochrome oxidase I</fullName>
    </submittedName>
</protein>
<feature type="domain" description="XdhC- CoxI" evidence="1">
    <location>
        <begin position="231"/>
        <end position="298"/>
    </location>
</feature>
<dbReference type="PANTHER" id="PTHR30388">
    <property type="entry name" value="ALDEHYDE OXIDOREDUCTASE MOLYBDENUM COFACTOR ASSEMBLY PROTEIN"/>
    <property type="match status" value="1"/>
</dbReference>
<name>A0A372MIN1_9SPIR</name>
<dbReference type="RefSeq" id="WP_117329984.1">
    <property type="nucleotide sequence ID" value="NZ_QUWK01000005.1"/>
</dbReference>
<reference evidence="3 4" key="2">
    <citation type="submission" date="2018-09" db="EMBL/GenBank/DDBJ databases">
        <title>Genome of Sphaerochaeta halotolerans strain 4-11.</title>
        <authorList>
            <person name="Nazina T.N."/>
            <person name="Sokolova D.S."/>
        </authorList>
    </citation>
    <scope>NUCLEOTIDE SEQUENCE [LARGE SCALE GENOMIC DNA]</scope>
    <source>
        <strain evidence="3 4">4-11</strain>
    </source>
</reference>
<dbReference type="Gene3D" id="3.40.50.720">
    <property type="entry name" value="NAD(P)-binding Rossmann-like Domain"/>
    <property type="match status" value="1"/>
</dbReference>
<feature type="domain" description="XdhC Rossmann" evidence="2">
    <location>
        <begin position="68"/>
        <end position="209"/>
    </location>
</feature>
<organism evidence="3 4">
    <name type="scientific">Sphaerochaeta halotolerans</name>
    <dbReference type="NCBI Taxonomy" id="2293840"/>
    <lineage>
        <taxon>Bacteria</taxon>
        <taxon>Pseudomonadati</taxon>
        <taxon>Spirochaetota</taxon>
        <taxon>Spirochaetia</taxon>
        <taxon>Spirochaetales</taxon>
        <taxon>Sphaerochaetaceae</taxon>
        <taxon>Sphaerochaeta</taxon>
    </lineage>
</organism>
<evidence type="ECO:0000259" key="1">
    <source>
        <dbReference type="Pfam" id="PF02625"/>
    </source>
</evidence>
<dbReference type="EMBL" id="QUWK01000005">
    <property type="protein sequence ID" value="RFU95176.1"/>
    <property type="molecule type" value="Genomic_DNA"/>
</dbReference>
<dbReference type="PANTHER" id="PTHR30388:SF6">
    <property type="entry name" value="XANTHINE DEHYDROGENASE SUBUNIT A-RELATED"/>
    <property type="match status" value="1"/>
</dbReference>
<dbReference type="AlphaFoldDB" id="A0A372MIN1"/>
<dbReference type="Pfam" id="PF13478">
    <property type="entry name" value="XdhC_C"/>
    <property type="match status" value="1"/>
</dbReference>
<gene>
    <name evidence="3" type="ORF">DYP60_06000</name>
</gene>
<comment type="caution">
    <text evidence="3">The sequence shown here is derived from an EMBL/GenBank/DDBJ whole genome shotgun (WGS) entry which is preliminary data.</text>
</comment>
<accession>A0A372MIN1</accession>
<evidence type="ECO:0000313" key="4">
    <source>
        <dbReference type="Proteomes" id="UP000264002"/>
    </source>
</evidence>
<dbReference type="InterPro" id="IPR052698">
    <property type="entry name" value="MoCofactor_Util/Proc"/>
</dbReference>
<reference evidence="4" key="1">
    <citation type="submission" date="2018-08" db="EMBL/GenBank/DDBJ databases">
        <authorList>
            <person name="Grouzdev D.S."/>
            <person name="Krutkina M.S."/>
        </authorList>
    </citation>
    <scope>NUCLEOTIDE SEQUENCE [LARGE SCALE GENOMIC DNA]</scope>
    <source>
        <strain evidence="4">4-11</strain>
    </source>
</reference>
<dbReference type="Proteomes" id="UP000264002">
    <property type="component" value="Unassembled WGS sequence"/>
</dbReference>
<dbReference type="Pfam" id="PF02625">
    <property type="entry name" value="XdhC_CoxI"/>
    <property type="match status" value="1"/>
</dbReference>
<proteinExistence type="predicted"/>
<keyword evidence="4" id="KW-1185">Reference proteome</keyword>
<evidence type="ECO:0000259" key="2">
    <source>
        <dbReference type="Pfam" id="PF13478"/>
    </source>
</evidence>
<evidence type="ECO:0000313" key="3">
    <source>
        <dbReference type="EMBL" id="RFU95176.1"/>
    </source>
</evidence>
<dbReference type="InterPro" id="IPR027051">
    <property type="entry name" value="XdhC_Rossmann_dom"/>
</dbReference>
<dbReference type="InterPro" id="IPR003777">
    <property type="entry name" value="XdhC_CoxI"/>
</dbReference>
<sequence>MDSQQYYKQLLEALKIDTVERRTVLQGPYIGDEALLQHNTVIATHSRRNHDWNDPSYLTERLATDVHLVIFGGGHIALDLYHLAVDLALQVTIVDDRPDFCNQERFPKATCLCAPFEEVLGTQQSWIRPYFIITTRGHAYDRLCLKKTLRLPHAYIGMIGSKKKVANTFDALREEHYSEAELATVKAPIGLDIGAVTSSEIALSILAQVISEYRKNEQAVRLDERILAKQATGESHILVRVVEKHGSAPCEVGFQLALFADRTLMGTVGGGAIEARAIKEAQRMLMDAQMNDHVVTYDLSNEHAGNIGMICGGVATLLFQRR</sequence>